<evidence type="ECO:0000256" key="6">
    <source>
        <dbReference type="ARBA" id="ARBA00022968"/>
    </source>
</evidence>
<comment type="subcellular location">
    <subcellularLocation>
        <location evidence="1 10">Golgi apparatus membrane</location>
        <topology evidence="1 10">Single-pass type II membrane protein</topology>
    </subcellularLocation>
</comment>
<evidence type="ECO:0000256" key="2">
    <source>
        <dbReference type="ARBA" id="ARBA00008661"/>
    </source>
</evidence>
<keyword evidence="6" id="KW-0735">Signal-anchor</keyword>
<evidence type="ECO:0000256" key="1">
    <source>
        <dbReference type="ARBA" id="ARBA00004323"/>
    </source>
</evidence>
<dbReference type="EMBL" id="CAJNOQ010002500">
    <property type="protein sequence ID" value="CAF0961701.1"/>
    <property type="molecule type" value="Genomic_DNA"/>
</dbReference>
<comment type="caution">
    <text evidence="12">The sequence shown here is derived from an EMBL/GenBank/DDBJ whole genome shotgun (WGS) entry which is preliminary data.</text>
</comment>
<keyword evidence="5" id="KW-0812">Transmembrane</keyword>
<reference evidence="12" key="1">
    <citation type="submission" date="2021-02" db="EMBL/GenBank/DDBJ databases">
        <authorList>
            <person name="Nowell W R."/>
        </authorList>
    </citation>
    <scope>NUCLEOTIDE SEQUENCE</scope>
</reference>
<keyword evidence="3 10" id="KW-0328">Glycosyltransferase</keyword>
<evidence type="ECO:0000313" key="12">
    <source>
        <dbReference type="EMBL" id="CAF0961701.1"/>
    </source>
</evidence>
<keyword evidence="8 10" id="KW-0333">Golgi apparatus</keyword>
<dbReference type="Pfam" id="PF01762">
    <property type="entry name" value="Galactosyl_T"/>
    <property type="match status" value="1"/>
</dbReference>
<name>A0A814E5L8_9BILA</name>
<evidence type="ECO:0000256" key="3">
    <source>
        <dbReference type="ARBA" id="ARBA00022676"/>
    </source>
</evidence>
<dbReference type="EC" id="2.4.1.-" evidence="10"/>
<organism evidence="12 15">
    <name type="scientific">Didymodactylos carnosus</name>
    <dbReference type="NCBI Taxonomy" id="1234261"/>
    <lineage>
        <taxon>Eukaryota</taxon>
        <taxon>Metazoa</taxon>
        <taxon>Spiralia</taxon>
        <taxon>Gnathifera</taxon>
        <taxon>Rotifera</taxon>
        <taxon>Eurotatoria</taxon>
        <taxon>Bdelloidea</taxon>
        <taxon>Philodinida</taxon>
        <taxon>Philodinidae</taxon>
        <taxon>Didymodactylos</taxon>
    </lineage>
</organism>
<evidence type="ECO:0000313" key="15">
    <source>
        <dbReference type="Proteomes" id="UP000663829"/>
    </source>
</evidence>
<dbReference type="OrthoDB" id="5512589at2759"/>
<dbReference type="Proteomes" id="UP000681722">
    <property type="component" value="Unassembled WGS sequence"/>
</dbReference>
<dbReference type="GO" id="GO:0000139">
    <property type="term" value="C:Golgi membrane"/>
    <property type="evidence" value="ECO:0007669"/>
    <property type="project" value="UniProtKB-SubCell"/>
</dbReference>
<keyword evidence="4" id="KW-0808">Transferase</keyword>
<evidence type="ECO:0000256" key="10">
    <source>
        <dbReference type="RuleBase" id="RU363063"/>
    </source>
</evidence>
<protein>
    <recommendedName>
        <fullName evidence="10">Hexosyltransferase</fullName>
        <ecNumber evidence="10">2.4.1.-</ecNumber>
    </recommendedName>
</protein>
<dbReference type="EMBL" id="CAJOBC010002500">
    <property type="protein sequence ID" value="CAF3736159.1"/>
    <property type="molecule type" value="Genomic_DNA"/>
</dbReference>
<dbReference type="EMBL" id="CAJOBA010000390">
    <property type="protein sequence ID" value="CAF3528396.1"/>
    <property type="molecule type" value="Genomic_DNA"/>
</dbReference>
<accession>A0A814E5L8</accession>
<dbReference type="PANTHER" id="PTHR11214:SF314">
    <property type="entry name" value="HEXOSYLTRANSFERASE"/>
    <property type="match status" value="1"/>
</dbReference>
<evidence type="ECO:0000313" key="13">
    <source>
        <dbReference type="EMBL" id="CAF3528396.1"/>
    </source>
</evidence>
<evidence type="ECO:0000256" key="7">
    <source>
        <dbReference type="ARBA" id="ARBA00022989"/>
    </source>
</evidence>
<sequence length="267" mass="31557">MRNGIRRTWGNVDVLQKYSKLNIKLLFLVDIDEMRLLRVKLENQLFNDIVQVHLPEYYELVTYRDAAIFDYSARYCSLAKYIFKTDDDVFINSLLLAKFVSQLNRTKRESTIVKCSNDLFNDEPLVMYGHPIYNSVVFRDTNHPVNKRYVVTLNEYKCNMYPTFLSGFGYLVPANVRSLLLCTFYRDPKPFHLSDVYFTALLGEYLNIRREQMSNFNYRIDEGCKRFLSKQDSIACGTGSHFNDNSDDLMNNYNLYWTKIMENNKLL</sequence>
<dbReference type="GO" id="GO:0016758">
    <property type="term" value="F:hexosyltransferase activity"/>
    <property type="evidence" value="ECO:0007669"/>
    <property type="project" value="InterPro"/>
</dbReference>
<evidence type="ECO:0000256" key="9">
    <source>
        <dbReference type="ARBA" id="ARBA00023136"/>
    </source>
</evidence>
<dbReference type="Proteomes" id="UP000677228">
    <property type="component" value="Unassembled WGS sequence"/>
</dbReference>
<evidence type="ECO:0000313" key="14">
    <source>
        <dbReference type="EMBL" id="CAF3736159.1"/>
    </source>
</evidence>
<keyword evidence="9" id="KW-0472">Membrane</keyword>
<proteinExistence type="inferred from homology"/>
<dbReference type="Proteomes" id="UP000682733">
    <property type="component" value="Unassembled WGS sequence"/>
</dbReference>
<gene>
    <name evidence="12" type="ORF">GPM918_LOCUS11788</name>
    <name evidence="11" type="ORF">OVA965_LOCUS1945</name>
    <name evidence="14" type="ORF">SRO942_LOCUS11789</name>
    <name evidence="13" type="ORF">TMI583_LOCUS1945</name>
</gene>
<dbReference type="Gene3D" id="3.90.550.50">
    <property type="match status" value="1"/>
</dbReference>
<dbReference type="AlphaFoldDB" id="A0A814E5L8"/>
<dbReference type="GO" id="GO:0006493">
    <property type="term" value="P:protein O-linked glycosylation"/>
    <property type="evidence" value="ECO:0007669"/>
    <property type="project" value="TreeGrafter"/>
</dbReference>
<evidence type="ECO:0000256" key="8">
    <source>
        <dbReference type="ARBA" id="ARBA00023034"/>
    </source>
</evidence>
<evidence type="ECO:0000256" key="4">
    <source>
        <dbReference type="ARBA" id="ARBA00022679"/>
    </source>
</evidence>
<evidence type="ECO:0000256" key="5">
    <source>
        <dbReference type="ARBA" id="ARBA00022692"/>
    </source>
</evidence>
<dbReference type="PANTHER" id="PTHR11214">
    <property type="entry name" value="BETA-1,3-N-ACETYLGLUCOSAMINYLTRANSFERASE"/>
    <property type="match status" value="1"/>
</dbReference>
<dbReference type="EMBL" id="CAJNOK010000390">
    <property type="protein sequence ID" value="CAF0749879.1"/>
    <property type="molecule type" value="Genomic_DNA"/>
</dbReference>
<keyword evidence="7" id="KW-1133">Transmembrane helix</keyword>
<evidence type="ECO:0000313" key="11">
    <source>
        <dbReference type="EMBL" id="CAF0749879.1"/>
    </source>
</evidence>
<keyword evidence="15" id="KW-1185">Reference proteome</keyword>
<dbReference type="Proteomes" id="UP000663829">
    <property type="component" value="Unassembled WGS sequence"/>
</dbReference>
<dbReference type="InterPro" id="IPR002659">
    <property type="entry name" value="Glyco_trans_31"/>
</dbReference>
<comment type="similarity">
    <text evidence="2 10">Belongs to the glycosyltransferase 31 family.</text>
</comment>